<feature type="compositionally biased region" description="Acidic residues" evidence="3">
    <location>
        <begin position="152"/>
        <end position="170"/>
    </location>
</feature>
<dbReference type="Pfam" id="PF00017">
    <property type="entry name" value="SH2"/>
    <property type="match status" value="1"/>
</dbReference>
<keyword evidence="6" id="KW-1185">Reference proteome</keyword>
<dbReference type="AlphaFoldDB" id="A0AAW0NMI6"/>
<evidence type="ECO:0000256" key="3">
    <source>
        <dbReference type="SAM" id="MobiDB-lite"/>
    </source>
</evidence>
<feature type="compositionally biased region" description="Basic and acidic residues" evidence="3">
    <location>
        <begin position="334"/>
        <end position="345"/>
    </location>
</feature>
<dbReference type="GO" id="GO:0005737">
    <property type="term" value="C:cytoplasm"/>
    <property type="evidence" value="ECO:0007669"/>
    <property type="project" value="UniProtKB-ARBA"/>
</dbReference>
<proteinExistence type="predicted"/>
<dbReference type="Gene3D" id="3.30.505.10">
    <property type="entry name" value="SH2 domain"/>
    <property type="match status" value="1"/>
</dbReference>
<evidence type="ECO:0000313" key="5">
    <source>
        <dbReference type="EMBL" id="KAK7901210.1"/>
    </source>
</evidence>
<keyword evidence="1 2" id="KW-0727">SH2 domain</keyword>
<dbReference type="PROSITE" id="PS50001">
    <property type="entry name" value="SH2"/>
    <property type="match status" value="1"/>
</dbReference>
<evidence type="ECO:0000313" key="6">
    <source>
        <dbReference type="Proteomes" id="UP001460270"/>
    </source>
</evidence>
<dbReference type="SMART" id="SM00252">
    <property type="entry name" value="SH2"/>
    <property type="match status" value="1"/>
</dbReference>
<gene>
    <name evidence="5" type="ORF">WMY93_017979</name>
</gene>
<dbReference type="Proteomes" id="UP001460270">
    <property type="component" value="Unassembled WGS sequence"/>
</dbReference>
<feature type="compositionally biased region" description="Pro residues" evidence="3">
    <location>
        <begin position="220"/>
        <end position="237"/>
    </location>
</feature>
<dbReference type="EMBL" id="JBBPFD010000013">
    <property type="protein sequence ID" value="KAK7901210.1"/>
    <property type="molecule type" value="Genomic_DNA"/>
</dbReference>
<protein>
    <recommendedName>
        <fullName evidence="4">SH2 domain-containing protein</fullName>
    </recommendedName>
</protein>
<comment type="caution">
    <text evidence="5">The sequence shown here is derived from an EMBL/GenBank/DDBJ whole genome shotgun (WGS) entry which is preliminary data.</text>
</comment>
<dbReference type="InterPro" id="IPR036860">
    <property type="entry name" value="SH2_dom_sf"/>
</dbReference>
<dbReference type="GO" id="GO:0007169">
    <property type="term" value="P:cell surface receptor protein tyrosine kinase signaling pathway"/>
    <property type="evidence" value="ECO:0007669"/>
    <property type="project" value="TreeGrafter"/>
</dbReference>
<evidence type="ECO:0000256" key="2">
    <source>
        <dbReference type="PROSITE-ProRule" id="PRU00191"/>
    </source>
</evidence>
<feature type="compositionally biased region" description="Low complexity" evidence="3">
    <location>
        <begin position="302"/>
        <end position="313"/>
    </location>
</feature>
<dbReference type="PANTHER" id="PTHR14098:SF3">
    <property type="entry name" value="B-CELL LINKER PROTEIN"/>
    <property type="match status" value="1"/>
</dbReference>
<accession>A0AAW0NMI6</accession>
<reference evidence="6" key="1">
    <citation type="submission" date="2024-04" db="EMBL/GenBank/DDBJ databases">
        <title>Salinicola lusitanus LLJ914,a marine bacterium isolated from the Okinawa Trough.</title>
        <authorList>
            <person name="Li J."/>
        </authorList>
    </citation>
    <scope>NUCLEOTIDE SEQUENCE [LARGE SCALE GENOMIC DNA]</scope>
</reference>
<evidence type="ECO:0000259" key="4">
    <source>
        <dbReference type="PROSITE" id="PS50001"/>
    </source>
</evidence>
<name>A0AAW0NMI6_9GOBI</name>
<feature type="compositionally biased region" description="Acidic residues" evidence="3">
    <location>
        <begin position="242"/>
        <end position="251"/>
    </location>
</feature>
<organism evidence="5 6">
    <name type="scientific">Mugilogobius chulae</name>
    <name type="common">yellowstripe goby</name>
    <dbReference type="NCBI Taxonomy" id="88201"/>
    <lineage>
        <taxon>Eukaryota</taxon>
        <taxon>Metazoa</taxon>
        <taxon>Chordata</taxon>
        <taxon>Craniata</taxon>
        <taxon>Vertebrata</taxon>
        <taxon>Euteleostomi</taxon>
        <taxon>Actinopterygii</taxon>
        <taxon>Neopterygii</taxon>
        <taxon>Teleostei</taxon>
        <taxon>Neoteleostei</taxon>
        <taxon>Acanthomorphata</taxon>
        <taxon>Gobiaria</taxon>
        <taxon>Gobiiformes</taxon>
        <taxon>Gobioidei</taxon>
        <taxon>Gobiidae</taxon>
        <taxon>Gobionellinae</taxon>
        <taxon>Mugilogobius</taxon>
    </lineage>
</organism>
<dbReference type="InterPro" id="IPR000980">
    <property type="entry name" value="SH2"/>
</dbReference>
<dbReference type="GO" id="GO:0035556">
    <property type="term" value="P:intracellular signal transduction"/>
    <property type="evidence" value="ECO:0007669"/>
    <property type="project" value="TreeGrafter"/>
</dbReference>
<feature type="domain" description="SH2" evidence="4">
    <location>
        <begin position="362"/>
        <end position="443"/>
    </location>
</feature>
<dbReference type="FunFam" id="3.30.505.10:FF:000016">
    <property type="entry name" value="B-cell linker protein isoform 2"/>
    <property type="match status" value="1"/>
</dbReference>
<dbReference type="SUPFAM" id="SSF55550">
    <property type="entry name" value="SH2 domain"/>
    <property type="match status" value="1"/>
</dbReference>
<feature type="region of interest" description="Disordered" evidence="3">
    <location>
        <begin position="58"/>
        <end position="365"/>
    </location>
</feature>
<dbReference type="InterPro" id="IPR051751">
    <property type="entry name" value="Immunoreceptor_sig_adapters"/>
</dbReference>
<feature type="compositionally biased region" description="Acidic residues" evidence="3">
    <location>
        <begin position="79"/>
        <end position="93"/>
    </location>
</feature>
<dbReference type="PANTHER" id="PTHR14098">
    <property type="entry name" value="SH2 DOMAIN CONTAINING PROTEIN"/>
    <property type="match status" value="1"/>
</dbReference>
<sequence>MKHLKQLRTMTQMQFSHKFNMETLSKLTAPPQLRSGKKQIQRIVQDIKKNDGSILDKLRRLKNKSVPKLPARDYRGEDREDSDSSDPEYDNETYECPGEDHDDSYEPPPSQQHRVFSSGPLPRGEYLDSCQGKRLPPTPSPRPNGPSHHDNDEDYIDPDGNNDDYIEPEENPPHRGRAVRDLPRVPPQRSPSPDCYEAPDIEVKSQPPLIVNRLGALPSQPHPLIPTPSPRLPPRPATPEVTGDDEYEVCDPEDRCSSDMPIQSRPLPQPNPRPRERSPKPPIKPKIPTKPSFREFDNRSLPAMPTEPAAPAPKLFSLDMKRPKLPIPHFSSHKQTDKDQQDHSENGSAEEDKEADMQSKPWFAGSCDRKTADDALIQSNQDGAFLVRKSSGHDAKQPYTLVVFYNGRVYNIPIRFLPSSQQYALGREKKGEEYFSSVSHIIDTIRKLLSFSSTARATAKTPPDCSSPCDRERTRTDTNAAVKSPFIAQAFFLLLGFVCCL</sequence>
<evidence type="ECO:0000256" key="1">
    <source>
        <dbReference type="ARBA" id="ARBA00022999"/>
    </source>
</evidence>